<comment type="caution">
    <text evidence="15">The sequence shown here is derived from an EMBL/GenBank/DDBJ whole genome shotgun (WGS) entry which is preliminary data.</text>
</comment>
<dbReference type="GO" id="GO:0003677">
    <property type="term" value="F:DNA binding"/>
    <property type="evidence" value="ECO:0007669"/>
    <property type="project" value="UniProtKB-KW"/>
</dbReference>
<feature type="region of interest" description="Disordered" evidence="13">
    <location>
        <begin position="213"/>
        <end position="233"/>
    </location>
</feature>
<keyword evidence="11" id="KW-0539">Nucleus</keyword>
<feature type="compositionally biased region" description="Polar residues" evidence="13">
    <location>
        <begin position="432"/>
        <end position="452"/>
    </location>
</feature>
<feature type="domain" description="C2H2-type" evidence="14">
    <location>
        <begin position="1007"/>
        <end position="1035"/>
    </location>
</feature>
<feature type="compositionally biased region" description="Low complexity" evidence="13">
    <location>
        <begin position="475"/>
        <end position="493"/>
    </location>
</feature>
<keyword evidence="10" id="KW-0804">Transcription</keyword>
<dbReference type="InterPro" id="IPR045914">
    <property type="entry name" value="Zn532-like"/>
</dbReference>
<evidence type="ECO:0000256" key="5">
    <source>
        <dbReference type="ARBA" id="ARBA00022737"/>
    </source>
</evidence>
<keyword evidence="9" id="KW-0238">DNA-binding</keyword>
<dbReference type="Proteomes" id="UP000812440">
    <property type="component" value="Chromosome 3"/>
</dbReference>
<evidence type="ECO:0000256" key="8">
    <source>
        <dbReference type="ARBA" id="ARBA00023015"/>
    </source>
</evidence>
<evidence type="ECO:0000256" key="11">
    <source>
        <dbReference type="ARBA" id="ARBA00023242"/>
    </source>
</evidence>
<feature type="domain" description="C2H2-type" evidence="14">
    <location>
        <begin position="801"/>
        <end position="824"/>
    </location>
</feature>
<feature type="domain" description="C2H2-type" evidence="14">
    <location>
        <begin position="742"/>
        <end position="769"/>
    </location>
</feature>
<dbReference type="EMBL" id="JAACNH010000006">
    <property type="protein sequence ID" value="KAG8440175.1"/>
    <property type="molecule type" value="Genomic_DNA"/>
</dbReference>
<dbReference type="Pfam" id="PF25412">
    <property type="entry name" value="zf-C2H2_ZNF592"/>
    <property type="match status" value="1"/>
</dbReference>
<feature type="compositionally biased region" description="Polar residues" evidence="13">
    <location>
        <begin position="344"/>
        <end position="360"/>
    </location>
</feature>
<dbReference type="GO" id="GO:0008270">
    <property type="term" value="F:zinc ion binding"/>
    <property type="evidence" value="ECO:0007669"/>
    <property type="project" value="UniProtKB-KW"/>
</dbReference>
<protein>
    <recommendedName>
        <fullName evidence="14">C2H2-type domain-containing protein</fullName>
    </recommendedName>
</protein>
<reference evidence="15" key="1">
    <citation type="thesis" date="2020" institute="ProQuest LLC" country="789 East Eisenhower Parkway, Ann Arbor, MI, USA">
        <title>Comparative Genomics and Chromosome Evolution.</title>
        <authorList>
            <person name="Mudd A.B."/>
        </authorList>
    </citation>
    <scope>NUCLEOTIDE SEQUENCE</scope>
    <source>
        <strain evidence="15">Female2</strain>
        <tissue evidence="15">Blood</tissue>
    </source>
</reference>
<evidence type="ECO:0000256" key="1">
    <source>
        <dbReference type="ARBA" id="ARBA00003767"/>
    </source>
</evidence>
<dbReference type="Pfam" id="PF16622">
    <property type="entry name" value="zf-C2H2_11"/>
    <property type="match status" value="1"/>
</dbReference>
<organism evidence="15 16">
    <name type="scientific">Hymenochirus boettgeri</name>
    <name type="common">Congo dwarf clawed frog</name>
    <dbReference type="NCBI Taxonomy" id="247094"/>
    <lineage>
        <taxon>Eukaryota</taxon>
        <taxon>Metazoa</taxon>
        <taxon>Chordata</taxon>
        <taxon>Craniata</taxon>
        <taxon>Vertebrata</taxon>
        <taxon>Euteleostomi</taxon>
        <taxon>Amphibia</taxon>
        <taxon>Batrachia</taxon>
        <taxon>Anura</taxon>
        <taxon>Pipoidea</taxon>
        <taxon>Pipidae</taxon>
        <taxon>Pipinae</taxon>
        <taxon>Hymenochirus</taxon>
    </lineage>
</organism>
<feature type="domain" description="C2H2-type" evidence="14">
    <location>
        <begin position="894"/>
        <end position="922"/>
    </location>
</feature>
<comment type="function">
    <text evidence="1">May be involved in transcriptional regulation.</text>
</comment>
<keyword evidence="7" id="KW-0862">Zinc</keyword>
<feature type="compositionally biased region" description="Basic and acidic residues" evidence="13">
    <location>
        <begin position="1181"/>
        <end position="1196"/>
    </location>
</feature>
<dbReference type="EMBL" id="JAACNH010000006">
    <property type="protein sequence ID" value="KAG8440176.1"/>
    <property type="molecule type" value="Genomic_DNA"/>
</dbReference>
<feature type="region of interest" description="Disordered" evidence="13">
    <location>
        <begin position="316"/>
        <end position="368"/>
    </location>
</feature>
<evidence type="ECO:0000256" key="9">
    <source>
        <dbReference type="ARBA" id="ARBA00023125"/>
    </source>
</evidence>
<dbReference type="GO" id="GO:0005634">
    <property type="term" value="C:nucleus"/>
    <property type="evidence" value="ECO:0007669"/>
    <property type="project" value="UniProtKB-SubCell"/>
</dbReference>
<evidence type="ECO:0000256" key="7">
    <source>
        <dbReference type="ARBA" id="ARBA00022833"/>
    </source>
</evidence>
<keyword evidence="16" id="KW-1185">Reference proteome</keyword>
<evidence type="ECO:0000256" key="10">
    <source>
        <dbReference type="ARBA" id="ARBA00023163"/>
    </source>
</evidence>
<dbReference type="SMART" id="SM00355">
    <property type="entry name" value="ZnF_C2H2"/>
    <property type="match status" value="14"/>
</dbReference>
<dbReference type="PANTHER" id="PTHR47222">
    <property type="entry name" value="ZINC FINGER PROTEIN 532-RELATED"/>
    <property type="match status" value="1"/>
</dbReference>
<gene>
    <name evidence="15" type="ORF">GDO86_006106</name>
</gene>
<feature type="domain" description="C2H2-type" evidence="14">
    <location>
        <begin position="583"/>
        <end position="608"/>
    </location>
</feature>
<feature type="compositionally biased region" description="Polar residues" evidence="13">
    <location>
        <begin position="460"/>
        <end position="469"/>
    </location>
</feature>
<evidence type="ECO:0000259" key="14">
    <source>
        <dbReference type="PROSITE" id="PS50157"/>
    </source>
</evidence>
<dbReference type="PROSITE" id="PS50157">
    <property type="entry name" value="ZINC_FINGER_C2H2_2"/>
    <property type="match status" value="5"/>
</dbReference>
<dbReference type="SUPFAM" id="SSF57667">
    <property type="entry name" value="beta-beta-alpha zinc fingers"/>
    <property type="match status" value="3"/>
</dbReference>
<dbReference type="Pfam" id="PF00096">
    <property type="entry name" value="zf-C2H2"/>
    <property type="match status" value="1"/>
</dbReference>
<dbReference type="InterPro" id="IPR041697">
    <property type="entry name" value="Znf-C2H2_11"/>
</dbReference>
<feature type="region of interest" description="Disordered" evidence="13">
    <location>
        <begin position="20"/>
        <end position="42"/>
    </location>
</feature>
<accession>A0A8T2JCK2</accession>
<name>A0A8T2JCK2_9PIPI</name>
<keyword evidence="4" id="KW-0479">Metal-binding</keyword>
<dbReference type="PROSITE" id="PS00028">
    <property type="entry name" value="ZINC_FINGER_C2H2_1"/>
    <property type="match status" value="7"/>
</dbReference>
<feature type="compositionally biased region" description="Polar residues" evidence="13">
    <location>
        <begin position="405"/>
        <end position="416"/>
    </location>
</feature>
<feature type="region of interest" description="Disordered" evidence="13">
    <location>
        <begin position="74"/>
        <end position="181"/>
    </location>
</feature>
<dbReference type="PANTHER" id="PTHR47222:SF1">
    <property type="entry name" value="ZINC FINGER PROTEIN 592"/>
    <property type="match status" value="1"/>
</dbReference>
<evidence type="ECO:0000256" key="12">
    <source>
        <dbReference type="PROSITE-ProRule" id="PRU00042"/>
    </source>
</evidence>
<keyword evidence="6 12" id="KW-0863">Zinc-finger</keyword>
<dbReference type="Gene3D" id="3.30.160.60">
    <property type="entry name" value="Classic Zinc Finger"/>
    <property type="match status" value="4"/>
</dbReference>
<comment type="subcellular location">
    <subcellularLocation>
        <location evidence="2">Nucleus</location>
    </subcellularLocation>
</comment>
<feature type="compositionally biased region" description="Basic and acidic residues" evidence="13">
    <location>
        <begin position="417"/>
        <end position="430"/>
    </location>
</feature>
<dbReference type="FunFam" id="3.30.160.60:FF:000100">
    <property type="entry name" value="Zinc finger 45-like"/>
    <property type="match status" value="1"/>
</dbReference>
<evidence type="ECO:0000313" key="15">
    <source>
        <dbReference type="EMBL" id="KAG8440176.1"/>
    </source>
</evidence>
<feature type="compositionally biased region" description="Basic and acidic residues" evidence="13">
    <location>
        <begin position="128"/>
        <end position="142"/>
    </location>
</feature>
<keyword evidence="8" id="KW-0805">Transcription regulation</keyword>
<feature type="region of interest" description="Disordered" evidence="13">
    <location>
        <begin position="392"/>
        <end position="493"/>
    </location>
</feature>
<keyword evidence="5" id="KW-0677">Repeat</keyword>
<dbReference type="InterPro" id="IPR036236">
    <property type="entry name" value="Znf_C2H2_sf"/>
</dbReference>
<feature type="compositionally biased region" description="Basic and acidic residues" evidence="13">
    <location>
        <begin position="77"/>
        <end position="87"/>
    </location>
</feature>
<proteinExistence type="inferred from homology"/>
<dbReference type="InterPro" id="IPR057356">
    <property type="entry name" value="Znf-C2H2_ZNF592"/>
</dbReference>
<feature type="region of interest" description="Disordered" evidence="13">
    <location>
        <begin position="1175"/>
        <end position="1196"/>
    </location>
</feature>
<evidence type="ECO:0000256" key="3">
    <source>
        <dbReference type="ARBA" id="ARBA00006991"/>
    </source>
</evidence>
<feature type="compositionally biased region" description="Basic and acidic residues" evidence="13">
    <location>
        <begin position="931"/>
        <end position="945"/>
    </location>
</feature>
<evidence type="ECO:0000313" key="16">
    <source>
        <dbReference type="Proteomes" id="UP000812440"/>
    </source>
</evidence>
<sequence length="1243" mass="137515">MGDMKTPDFDDLLAAFDIPDATSLDPKEAIQSTNDETENHLKPTGMCMEENLSLAQSLPATDVPAVSVIVKNTSRQESFEAPEKEGSGSHMGPTLLQNGFRSPEVGEEQNNMGQGYGKFEPSFINGDSTRRYTEKLETHKTEPLPTFSQFSPISSPEPEESSKDNGVPNKPAESPYFPQASMYGTTEGCMVDFLRKPPETELSMFDEYCKKEQRTDCKETEKESTEEQAKDAVKVSSCIGASLPFSDVQDNKEEKEILTETVGSSAIPPRQRIKPAHSKLSSCVAALVALQAKKVAGASKEESLNLNKEASIPLKECIKGSPKMPKSPKSPRSPLEGIKKMNKTPDSPMSVCSDTSSRGSPSVCAGSPPAIPKVRIKTIKMSSGEIKRTVTRILPEVDQDDSGKSTENLLVQNSPNEDIKPLDQETEKGKNPNRSSAFNHGVSTINSQTVINSEKKKGLNLQNSGNGSVKATPASSLLKKQLPSSSKTTSNTTLLPKAVHLANLNLVPNSVTSSANTKSPALRPTHGQVTPVTVPLVHQVKIAAPVIVEAFNKLLHSTNPVPTYTPNLNPPPDSNIHLPSSGYTCLECGDSFALEKSLAHHHNRKSIHVEVMCTQCKKMVQFYNKCSLLGHAREHKSKGLIMQCSQLMMKPISSEQMLSSSPLVTPVLASQPSTSNQRTVAQIAPPVWTGTSSYAAPAMPLYADPYGLIRHGFRCLECSKQVEDYTSLAGHYQRVAEEKDGLTCQVCQMMLPNKCSYGAHQRIHTHKSPYCCPECGVLCRSAYFQTHVKENCLHYTRKVAFRCIHCGVVFMSLGMLKTHIQEKHCEVFHKCSFCPMAFKNTDSTTAHISAQHPTANHKNSQIIYKCSCETVFNKKRLLHQHFYQNTNTLLVSVFKCPGCQLAYMQKQLLVQHLKGVHGLPKAPEELSVYQKKTDPATEKSQEESTVKAQGKSELPSQILKKDAESSESQQKLKLAGWTCAECSEWIQDRTTYVFHMKKSHGKCIKRYPCKQCERSFNSSSSLMRHMRNNHGTKNYTCCYCTDKPTFAKPSLLANHILLMHGIKNPELPQLSTSISSTEKIAAQRGGHEQTPLPKRTAIAAAEEPRETLGPQAKKLKALYTCAKCGFTAESSIEFLEHIPQHKTDNSTCQCVHCGLCYTSQISLNRHLFIVHKVKDDEEEQEQRHVSPEPKPTLDKDLKSVKQEPRGLWECAHCNSNFEVENVYVAHLQTHKETHSSNQKQVLQ</sequence>
<evidence type="ECO:0000256" key="6">
    <source>
        <dbReference type="ARBA" id="ARBA00022771"/>
    </source>
</evidence>
<evidence type="ECO:0000256" key="13">
    <source>
        <dbReference type="SAM" id="MobiDB-lite"/>
    </source>
</evidence>
<feature type="region of interest" description="Disordered" evidence="13">
    <location>
        <begin position="928"/>
        <end position="964"/>
    </location>
</feature>
<dbReference type="InterPro" id="IPR013087">
    <property type="entry name" value="Znf_C2H2_type"/>
</dbReference>
<comment type="similarity">
    <text evidence="3">Belongs to the krueppel C2H2-type zinc-finger protein family.</text>
</comment>
<evidence type="ECO:0000256" key="2">
    <source>
        <dbReference type="ARBA" id="ARBA00004123"/>
    </source>
</evidence>
<evidence type="ECO:0000256" key="4">
    <source>
        <dbReference type="ARBA" id="ARBA00022723"/>
    </source>
</evidence>
<dbReference type="AlphaFoldDB" id="A0A8T2JCK2"/>
<dbReference type="OrthoDB" id="8856548at2759"/>